<dbReference type="Proteomes" id="UP000246635">
    <property type="component" value="Unassembled WGS sequence"/>
</dbReference>
<protein>
    <submittedName>
        <fullName evidence="2">Transglutaminase superfamily protein</fullName>
    </submittedName>
</protein>
<dbReference type="InterPro" id="IPR053521">
    <property type="entry name" value="McjB-like"/>
</dbReference>
<evidence type="ECO:0000259" key="1">
    <source>
        <dbReference type="Pfam" id="PF13471"/>
    </source>
</evidence>
<dbReference type="InterPro" id="IPR032708">
    <property type="entry name" value="McjB_C"/>
</dbReference>
<dbReference type="OrthoDB" id="2991373at2"/>
<organism evidence="2 3">
    <name type="scientific">Paenibacillus cellulosilyticus</name>
    <dbReference type="NCBI Taxonomy" id="375489"/>
    <lineage>
        <taxon>Bacteria</taxon>
        <taxon>Bacillati</taxon>
        <taxon>Bacillota</taxon>
        <taxon>Bacilli</taxon>
        <taxon>Bacillales</taxon>
        <taxon>Paenibacillaceae</taxon>
        <taxon>Paenibacillus</taxon>
    </lineage>
</organism>
<reference evidence="2 3" key="1">
    <citation type="submission" date="2018-05" db="EMBL/GenBank/DDBJ databases">
        <title>Genomic Encyclopedia of Type Strains, Phase III (KMG-III): the genomes of soil and plant-associated and newly described type strains.</title>
        <authorList>
            <person name="Whitman W."/>
        </authorList>
    </citation>
    <scope>NUCLEOTIDE SEQUENCE [LARGE SCALE GENOMIC DNA]</scope>
    <source>
        <strain evidence="2 3">CECT 5696</strain>
    </source>
</reference>
<proteinExistence type="predicted"/>
<dbReference type="EMBL" id="QGTQ01000023">
    <property type="protein sequence ID" value="PWV95959.1"/>
    <property type="molecule type" value="Genomic_DNA"/>
</dbReference>
<accession>A0A2V2YRI6</accession>
<dbReference type="AlphaFoldDB" id="A0A2V2YRI6"/>
<evidence type="ECO:0000313" key="2">
    <source>
        <dbReference type="EMBL" id="PWV95959.1"/>
    </source>
</evidence>
<gene>
    <name evidence="2" type="ORF">DFQ01_12336</name>
</gene>
<keyword evidence="3" id="KW-1185">Reference proteome</keyword>
<dbReference type="NCBIfam" id="NF033537">
    <property type="entry name" value="lasso_biosyn_B2"/>
    <property type="match status" value="1"/>
</dbReference>
<feature type="domain" description="Microcin J25-processing protein McjB C-terminal" evidence="1">
    <location>
        <begin position="38"/>
        <end position="129"/>
    </location>
</feature>
<sequence>MRNIQALHVLTALISFHMQLRLFGFQRLFKTYIQKYEIREERTSITEDEIQQIEDWMALIDRTCTSVPFDAQCMHRSFLAYRFVRSRFRVPVNLVIGVRKFPFYAHAWLMLRGKNFNEPPDFTDTLSIILDSGKVEETS</sequence>
<comment type="caution">
    <text evidence="2">The sequence shown here is derived from an EMBL/GenBank/DDBJ whole genome shotgun (WGS) entry which is preliminary data.</text>
</comment>
<name>A0A2V2YRI6_9BACL</name>
<dbReference type="RefSeq" id="WP_110046116.1">
    <property type="nucleotide sequence ID" value="NZ_CP054613.1"/>
</dbReference>
<evidence type="ECO:0000313" key="3">
    <source>
        <dbReference type="Proteomes" id="UP000246635"/>
    </source>
</evidence>
<dbReference type="Pfam" id="PF13471">
    <property type="entry name" value="Transglut_core3"/>
    <property type="match status" value="1"/>
</dbReference>